<dbReference type="InterPro" id="IPR036046">
    <property type="entry name" value="Acylphosphatase-like_dom_sf"/>
</dbReference>
<protein>
    <recommendedName>
        <fullName evidence="2 4">acylphosphatase</fullName>
        <ecNumber evidence="2 4">3.6.1.7</ecNumber>
    </recommendedName>
</protein>
<name>A0A838B6N3_9HYPH</name>
<evidence type="ECO:0000313" key="7">
    <source>
        <dbReference type="EMBL" id="MBA1142075.1"/>
    </source>
</evidence>
<dbReference type="Pfam" id="PF00708">
    <property type="entry name" value="Acylphosphatase"/>
    <property type="match status" value="1"/>
</dbReference>
<dbReference type="NCBIfam" id="NF010999">
    <property type="entry name" value="PRK14425.1"/>
    <property type="match status" value="1"/>
</dbReference>
<dbReference type="PANTHER" id="PTHR47268:SF4">
    <property type="entry name" value="ACYLPHOSPHATASE"/>
    <property type="match status" value="1"/>
</dbReference>
<evidence type="ECO:0000256" key="1">
    <source>
        <dbReference type="ARBA" id="ARBA00005614"/>
    </source>
</evidence>
<evidence type="ECO:0000259" key="6">
    <source>
        <dbReference type="PROSITE" id="PS51160"/>
    </source>
</evidence>
<dbReference type="EMBL" id="JACDTY010000008">
    <property type="protein sequence ID" value="MBA1142075.1"/>
    <property type="molecule type" value="Genomic_DNA"/>
</dbReference>
<keyword evidence="8" id="KW-1185">Reference proteome</keyword>
<feature type="domain" description="Acylphosphatase-like" evidence="6">
    <location>
        <begin position="7"/>
        <end position="94"/>
    </location>
</feature>
<gene>
    <name evidence="7" type="ORF">H0241_17650</name>
</gene>
<organism evidence="7 8">
    <name type="scientific">Mesorhizobium neociceri</name>
    <dbReference type="NCBI Taxonomy" id="1307853"/>
    <lineage>
        <taxon>Bacteria</taxon>
        <taxon>Pseudomonadati</taxon>
        <taxon>Pseudomonadota</taxon>
        <taxon>Alphaproteobacteria</taxon>
        <taxon>Hyphomicrobiales</taxon>
        <taxon>Phyllobacteriaceae</taxon>
        <taxon>Mesorhizobium</taxon>
    </lineage>
</organism>
<proteinExistence type="inferred from homology"/>
<feature type="active site" evidence="4">
    <location>
        <position position="40"/>
    </location>
</feature>
<evidence type="ECO:0000313" key="8">
    <source>
        <dbReference type="Proteomes" id="UP000558284"/>
    </source>
</evidence>
<comment type="similarity">
    <text evidence="1 5">Belongs to the acylphosphatase family.</text>
</comment>
<sequence length="94" mass="10389">MNDQQRAVQVRVHGKVQGVGYRVWARREAIGLGLVGWVRNERDGTVTAWIAGAEAAVSTMIERLRQGPRGASVSKVETEEFELGDAPIDFRIIV</sequence>
<feature type="active site" evidence="4">
    <location>
        <position position="22"/>
    </location>
</feature>
<dbReference type="InterPro" id="IPR020456">
    <property type="entry name" value="Acylphosphatase"/>
</dbReference>
<dbReference type="InterPro" id="IPR001792">
    <property type="entry name" value="Acylphosphatase-like_dom"/>
</dbReference>
<evidence type="ECO:0000256" key="2">
    <source>
        <dbReference type="ARBA" id="ARBA00012150"/>
    </source>
</evidence>
<keyword evidence="4" id="KW-0378">Hydrolase</keyword>
<dbReference type="Gene3D" id="3.30.70.100">
    <property type="match status" value="1"/>
</dbReference>
<reference evidence="7 8" key="1">
    <citation type="submission" date="2020-07" db="EMBL/GenBank/DDBJ databases">
        <title>Definition of the novel symbiovar canariense within Mesorhizobium novociceri, a new species of genus Mesorhizobium nodulating Cicer canariense in the Caldera de Taburiente National Park (La Palma, Canary Islands).</title>
        <authorList>
            <person name="Leon-Barrios M."/>
            <person name="Perez-Yepez J."/>
            <person name="Flores-Felix J.D."/>
            <person name="Ramirez-Baena M.H."/>
            <person name="Pulido-Suarez L."/>
            <person name="Igual J.M."/>
            <person name="Velazquez E."/>
            <person name="Peix A."/>
        </authorList>
    </citation>
    <scope>NUCLEOTIDE SEQUENCE [LARGE SCALE GENOMIC DNA]</scope>
    <source>
        <strain evidence="7 8">CCANP35</strain>
    </source>
</reference>
<dbReference type="SUPFAM" id="SSF54975">
    <property type="entry name" value="Acylphosphatase/BLUF domain-like"/>
    <property type="match status" value="1"/>
</dbReference>
<evidence type="ECO:0000256" key="3">
    <source>
        <dbReference type="ARBA" id="ARBA00047645"/>
    </source>
</evidence>
<evidence type="ECO:0000256" key="4">
    <source>
        <dbReference type="PROSITE-ProRule" id="PRU00520"/>
    </source>
</evidence>
<dbReference type="InterPro" id="IPR017968">
    <property type="entry name" value="Acylphosphatase_CS"/>
</dbReference>
<evidence type="ECO:0000256" key="5">
    <source>
        <dbReference type="RuleBase" id="RU004168"/>
    </source>
</evidence>
<accession>A0A838B6N3</accession>
<dbReference type="EC" id="3.6.1.7" evidence="2 4"/>
<dbReference type="Proteomes" id="UP000558284">
    <property type="component" value="Unassembled WGS sequence"/>
</dbReference>
<dbReference type="GO" id="GO:0003998">
    <property type="term" value="F:acylphosphatase activity"/>
    <property type="evidence" value="ECO:0007669"/>
    <property type="project" value="UniProtKB-EC"/>
</dbReference>
<dbReference type="PROSITE" id="PS00151">
    <property type="entry name" value="ACYLPHOSPHATASE_2"/>
    <property type="match status" value="1"/>
</dbReference>
<comment type="catalytic activity">
    <reaction evidence="3 4">
        <text>an acyl phosphate + H2O = a carboxylate + phosphate + H(+)</text>
        <dbReference type="Rhea" id="RHEA:14965"/>
        <dbReference type="ChEBI" id="CHEBI:15377"/>
        <dbReference type="ChEBI" id="CHEBI:15378"/>
        <dbReference type="ChEBI" id="CHEBI:29067"/>
        <dbReference type="ChEBI" id="CHEBI:43474"/>
        <dbReference type="ChEBI" id="CHEBI:59918"/>
        <dbReference type="EC" id="3.6.1.7"/>
    </reaction>
</comment>
<comment type="caution">
    <text evidence="7">The sequence shown here is derived from an EMBL/GenBank/DDBJ whole genome shotgun (WGS) entry which is preliminary data.</text>
</comment>
<dbReference type="RefSeq" id="WP_181058938.1">
    <property type="nucleotide sequence ID" value="NZ_JACDTY010000008.1"/>
</dbReference>
<dbReference type="PROSITE" id="PS51160">
    <property type="entry name" value="ACYLPHOSPHATASE_3"/>
    <property type="match status" value="1"/>
</dbReference>
<dbReference type="AlphaFoldDB" id="A0A838B6N3"/>
<dbReference type="PANTHER" id="PTHR47268">
    <property type="entry name" value="ACYLPHOSPHATASE"/>
    <property type="match status" value="1"/>
</dbReference>
<dbReference type="PRINTS" id="PR00112">
    <property type="entry name" value="ACYLPHPHTASE"/>
</dbReference>